<evidence type="ECO:0000259" key="1">
    <source>
        <dbReference type="Pfam" id="PF07727"/>
    </source>
</evidence>
<organism evidence="2 3">
    <name type="scientific">Austropuccinia psidii MF-1</name>
    <dbReference type="NCBI Taxonomy" id="1389203"/>
    <lineage>
        <taxon>Eukaryota</taxon>
        <taxon>Fungi</taxon>
        <taxon>Dikarya</taxon>
        <taxon>Basidiomycota</taxon>
        <taxon>Pucciniomycotina</taxon>
        <taxon>Pucciniomycetes</taxon>
        <taxon>Pucciniales</taxon>
        <taxon>Sphaerophragmiaceae</taxon>
        <taxon>Austropuccinia</taxon>
    </lineage>
</organism>
<evidence type="ECO:0000313" key="2">
    <source>
        <dbReference type="EMBL" id="MBW0570584.1"/>
    </source>
</evidence>
<feature type="domain" description="Reverse transcriptase Ty1/copia-type" evidence="1">
    <location>
        <begin position="2"/>
        <end position="165"/>
    </location>
</feature>
<comment type="caution">
    <text evidence="2">The sequence shown here is derived from an EMBL/GenBank/DDBJ whole genome shotgun (WGS) entry which is preliminary data.</text>
</comment>
<dbReference type="Pfam" id="PF07727">
    <property type="entry name" value="RVT_2"/>
    <property type="match status" value="1"/>
</dbReference>
<dbReference type="EMBL" id="AVOT02086521">
    <property type="protein sequence ID" value="MBW0570584.1"/>
    <property type="molecule type" value="Genomic_DNA"/>
</dbReference>
<dbReference type="Proteomes" id="UP000765509">
    <property type="component" value="Unassembled WGS sequence"/>
</dbReference>
<gene>
    <name evidence="2" type="ORF">O181_110299</name>
</gene>
<dbReference type="OrthoDB" id="3054497at2759"/>
<reference evidence="2" key="1">
    <citation type="submission" date="2021-03" db="EMBL/GenBank/DDBJ databases">
        <title>Draft genome sequence of rust myrtle Austropuccinia psidii MF-1, a brazilian biotype.</title>
        <authorList>
            <person name="Quecine M.C."/>
            <person name="Pachon D.M.R."/>
            <person name="Bonatelli M.L."/>
            <person name="Correr F.H."/>
            <person name="Franceschini L.M."/>
            <person name="Leite T.F."/>
            <person name="Margarido G.R.A."/>
            <person name="Almeida C.A."/>
            <person name="Ferrarezi J.A."/>
            <person name="Labate C.A."/>
        </authorList>
    </citation>
    <scope>NUCLEOTIDE SEQUENCE</scope>
    <source>
        <strain evidence="2">MF-1</strain>
    </source>
</reference>
<proteinExistence type="predicted"/>
<protein>
    <recommendedName>
        <fullName evidence="1">Reverse transcriptase Ty1/copia-type domain-containing protein</fullName>
    </recommendedName>
</protein>
<dbReference type="AlphaFoldDB" id="A0A9Q3JY22"/>
<keyword evidence="3" id="KW-1185">Reference proteome</keyword>
<evidence type="ECO:0000313" key="3">
    <source>
        <dbReference type="Proteomes" id="UP000765509"/>
    </source>
</evidence>
<accession>A0A9Q3JY22</accession>
<dbReference type="InterPro" id="IPR013103">
    <property type="entry name" value="RVT_2"/>
</dbReference>
<name>A0A9Q3JY22_9BASI</name>
<sequence length="181" mass="20522">MSLQLVLTNGVCNRWTLESFEVSGTYLYSLVKETVFVEPPTHFWPQLKGKSLQLKKALYGMRQAGRFWWVFTSSILTWMCFAAMEVNQSLYLLCSGKAIIAIWVHVDNGVVASNSPEAVANFKPLLSVEVDIKWHDTISHIVGLECEFGEGEVTISQKRLTRSILDVYLRPIVKRDLPLAN</sequence>